<accession>F0Z8M3</accession>
<dbReference type="PANTHER" id="PTHR31630">
    <property type="entry name" value="PHYTANOYL-COA DIOXYGENASE-RELATED-RELATED"/>
    <property type="match status" value="1"/>
</dbReference>
<sequence length="397" mass="46557">MDNSNTINYTDNSDYLPPTYLIENDVENYLLSFSIEQEDEYKSFFKKFGFVVIRDILNKKQCQKTIDDILEYVESFKWASYTAKESDKTIKRDDPKTWKTWPNLAAEGIVGYSPIFSDTTIENRSNPKIYDVYTQLLNRKDLYINHDRYGFFRPTKQVLHPFPQITPDHHVYHNKLKDESLSTSATATSTKEDYENWKTVHNLHLDMNPFLFLEDENDEHRQKIFSTLNYKHGDSFFIENNNPGSLKLDELHIQGLINLCDNKDEDGGFILVPGFHNHLEEWTKNNHSLKMKYGLHQDFICVPPENKIYNQAIRITARAGSLILWNQKMLHGSKPNNSGRPRLAMFVKMFPSTQIPKETLNRRCESIKESFEKHNNHPIETSSLTDTQKKVLGLEFW</sequence>
<keyword evidence="2" id="KW-1185">Reference proteome</keyword>
<dbReference type="PANTHER" id="PTHR31630:SF6">
    <property type="entry name" value="PHYTANOYL-COA DIOXYGENASE-RELATED"/>
    <property type="match status" value="1"/>
</dbReference>
<evidence type="ECO:0000313" key="1">
    <source>
        <dbReference type="EMBL" id="EGC39683.1"/>
    </source>
</evidence>
<name>F0Z8M3_DICPU</name>
<proteinExistence type="predicted"/>
<dbReference type="OrthoDB" id="18850at2759"/>
<dbReference type="RefSeq" id="XP_003283792.1">
    <property type="nucleotide sequence ID" value="XM_003283744.1"/>
</dbReference>
<dbReference type="EMBL" id="GL870953">
    <property type="protein sequence ID" value="EGC39683.1"/>
    <property type="molecule type" value="Genomic_DNA"/>
</dbReference>
<dbReference type="GeneID" id="10509671"/>
<dbReference type="Pfam" id="PF05721">
    <property type="entry name" value="PhyH"/>
    <property type="match status" value="1"/>
</dbReference>
<gene>
    <name evidence="1" type="ORF">DICPUDRAFT_52501</name>
</gene>
<reference evidence="2" key="1">
    <citation type="journal article" date="2011" name="Genome Biol.">
        <title>Comparative genomics of the social amoebae Dictyostelium discoideum and Dictyostelium purpureum.</title>
        <authorList>
            <consortium name="US DOE Joint Genome Institute (JGI-PGF)"/>
            <person name="Sucgang R."/>
            <person name="Kuo A."/>
            <person name="Tian X."/>
            <person name="Salerno W."/>
            <person name="Parikh A."/>
            <person name="Feasley C.L."/>
            <person name="Dalin E."/>
            <person name="Tu H."/>
            <person name="Huang E."/>
            <person name="Barry K."/>
            <person name="Lindquist E."/>
            <person name="Shapiro H."/>
            <person name="Bruce D."/>
            <person name="Schmutz J."/>
            <person name="Salamov A."/>
            <person name="Fey P."/>
            <person name="Gaudet P."/>
            <person name="Anjard C."/>
            <person name="Babu M.M."/>
            <person name="Basu S."/>
            <person name="Bushmanova Y."/>
            <person name="van der Wel H."/>
            <person name="Katoh-Kurasawa M."/>
            <person name="Dinh C."/>
            <person name="Coutinho P.M."/>
            <person name="Saito T."/>
            <person name="Elias M."/>
            <person name="Schaap P."/>
            <person name="Kay R.R."/>
            <person name="Henrissat B."/>
            <person name="Eichinger L."/>
            <person name="Rivero F."/>
            <person name="Putnam N.H."/>
            <person name="West C.M."/>
            <person name="Loomis W.F."/>
            <person name="Chisholm R.L."/>
            <person name="Shaulsky G."/>
            <person name="Strassmann J.E."/>
            <person name="Queller D.C."/>
            <person name="Kuspa A."/>
            <person name="Grigoriev I.V."/>
        </authorList>
    </citation>
    <scope>NUCLEOTIDE SEQUENCE [LARGE SCALE GENOMIC DNA]</scope>
    <source>
        <strain evidence="2">QSDP1</strain>
    </source>
</reference>
<dbReference type="InterPro" id="IPR008775">
    <property type="entry name" value="Phytyl_CoA_dOase-like"/>
</dbReference>
<dbReference type="eggNOG" id="ENOG502S5Q1">
    <property type="taxonomic scope" value="Eukaryota"/>
</dbReference>
<dbReference type="Gene3D" id="2.60.120.620">
    <property type="entry name" value="q2cbj1_9rhob like domain"/>
    <property type="match status" value="1"/>
</dbReference>
<protein>
    <recommendedName>
        <fullName evidence="3">Phytanoyl-CoA dioxygenase</fullName>
    </recommendedName>
</protein>
<dbReference type="AlphaFoldDB" id="F0Z8M3"/>
<dbReference type="InParanoid" id="F0Z8M3"/>
<organism evidence="1 2">
    <name type="scientific">Dictyostelium purpureum</name>
    <name type="common">Slime mold</name>
    <dbReference type="NCBI Taxonomy" id="5786"/>
    <lineage>
        <taxon>Eukaryota</taxon>
        <taxon>Amoebozoa</taxon>
        <taxon>Evosea</taxon>
        <taxon>Eumycetozoa</taxon>
        <taxon>Dictyostelia</taxon>
        <taxon>Dictyosteliales</taxon>
        <taxon>Dictyosteliaceae</taxon>
        <taxon>Dictyostelium</taxon>
    </lineage>
</organism>
<evidence type="ECO:0000313" key="2">
    <source>
        <dbReference type="Proteomes" id="UP000001064"/>
    </source>
</evidence>
<dbReference type="OMA" id="PHGNFPN"/>
<dbReference type="KEGG" id="dpp:DICPUDRAFT_52501"/>
<dbReference type="VEuPathDB" id="AmoebaDB:DICPUDRAFT_52501"/>
<evidence type="ECO:0008006" key="3">
    <source>
        <dbReference type="Google" id="ProtNLM"/>
    </source>
</evidence>
<dbReference type="Proteomes" id="UP000001064">
    <property type="component" value="Unassembled WGS sequence"/>
</dbReference>
<dbReference type="SUPFAM" id="SSF51197">
    <property type="entry name" value="Clavaminate synthase-like"/>
    <property type="match status" value="1"/>
</dbReference>